<reference evidence="1" key="1">
    <citation type="submission" date="2016-03" db="EMBL/GenBank/DDBJ databases">
        <title>Draft genome sequence of Rosellinia necatrix.</title>
        <authorList>
            <person name="Kanematsu S."/>
        </authorList>
    </citation>
    <scope>NUCLEOTIDE SEQUENCE [LARGE SCALE GENOMIC DNA]</scope>
    <source>
        <strain evidence="1">W97</strain>
    </source>
</reference>
<protein>
    <submittedName>
        <fullName evidence="1">Uncharacterized protein</fullName>
    </submittedName>
</protein>
<name>A0A1S8A9C8_ROSNE</name>
<dbReference type="EMBL" id="DF977488">
    <property type="protein sequence ID" value="GAW26688.1"/>
    <property type="molecule type" value="Genomic_DNA"/>
</dbReference>
<sequence length="100" mass="11313">MSKSGTGLVPGHAFSDELEAELGRELYEMVIVPKSGNTEDEESTGKMIPYWIPKDELTSPADPLRKMLKYELDNRLSASEVLMHSWFRREPDDSVIGVEK</sequence>
<proteinExistence type="predicted"/>
<dbReference type="AlphaFoldDB" id="A0A1S8A9C8"/>
<dbReference type="Gene3D" id="1.10.510.10">
    <property type="entry name" value="Transferase(Phosphotransferase) domain 1"/>
    <property type="match status" value="1"/>
</dbReference>
<evidence type="ECO:0000313" key="2">
    <source>
        <dbReference type="Proteomes" id="UP000054516"/>
    </source>
</evidence>
<dbReference type="InterPro" id="IPR011009">
    <property type="entry name" value="Kinase-like_dom_sf"/>
</dbReference>
<evidence type="ECO:0000313" key="1">
    <source>
        <dbReference type="EMBL" id="GAW26688.1"/>
    </source>
</evidence>
<gene>
    <name evidence="1" type="ORF">SAMD00023353_4300560</name>
</gene>
<keyword evidence="2" id="KW-1185">Reference proteome</keyword>
<organism evidence="1">
    <name type="scientific">Rosellinia necatrix</name>
    <name type="common">White root-rot fungus</name>
    <dbReference type="NCBI Taxonomy" id="77044"/>
    <lineage>
        <taxon>Eukaryota</taxon>
        <taxon>Fungi</taxon>
        <taxon>Dikarya</taxon>
        <taxon>Ascomycota</taxon>
        <taxon>Pezizomycotina</taxon>
        <taxon>Sordariomycetes</taxon>
        <taxon>Xylariomycetidae</taxon>
        <taxon>Xylariales</taxon>
        <taxon>Xylariaceae</taxon>
        <taxon>Rosellinia</taxon>
    </lineage>
</organism>
<accession>A0A1S8A9C8</accession>
<dbReference type="SUPFAM" id="SSF56112">
    <property type="entry name" value="Protein kinase-like (PK-like)"/>
    <property type="match status" value="1"/>
</dbReference>
<dbReference type="Proteomes" id="UP000054516">
    <property type="component" value="Unassembled WGS sequence"/>
</dbReference>